<dbReference type="RefSeq" id="WP_102521541.1">
    <property type="nucleotide sequence ID" value="NZ_LT960611.1"/>
</dbReference>
<evidence type="ECO:0000313" key="7">
    <source>
        <dbReference type="EMBL" id="SON48747.1"/>
    </source>
</evidence>
<keyword evidence="3" id="KW-0998">Cell outer membrane</keyword>
<feature type="domain" description="OmpA-like" evidence="6">
    <location>
        <begin position="73"/>
        <end position="190"/>
    </location>
</feature>
<dbReference type="AlphaFoldDB" id="A0A2N8ZA32"/>
<dbReference type="Pfam" id="PF00691">
    <property type="entry name" value="OmpA"/>
    <property type="match status" value="1"/>
</dbReference>
<dbReference type="KEGG" id="vta:A0768"/>
<proteinExistence type="predicted"/>
<dbReference type="EMBL" id="LT960611">
    <property type="protein sequence ID" value="SON48747.1"/>
    <property type="molecule type" value="Genomic_DNA"/>
</dbReference>
<protein>
    <submittedName>
        <fullName evidence="7">Putative Outer membrane protein, OmpA/MotB</fullName>
    </submittedName>
</protein>
<organism evidence="7 8">
    <name type="scientific">Vibrio tapetis subsp. tapetis</name>
    <dbReference type="NCBI Taxonomy" id="1671868"/>
    <lineage>
        <taxon>Bacteria</taxon>
        <taxon>Pseudomonadati</taxon>
        <taxon>Pseudomonadota</taxon>
        <taxon>Gammaproteobacteria</taxon>
        <taxon>Vibrionales</taxon>
        <taxon>Vibrionaceae</taxon>
        <taxon>Vibrio</taxon>
    </lineage>
</organism>
<keyword evidence="5" id="KW-0732">Signal</keyword>
<evidence type="ECO:0000256" key="1">
    <source>
        <dbReference type="ARBA" id="ARBA00004442"/>
    </source>
</evidence>
<dbReference type="PRINTS" id="PR01021">
    <property type="entry name" value="OMPADOMAIN"/>
</dbReference>
<dbReference type="PROSITE" id="PS51123">
    <property type="entry name" value="OMPA_2"/>
    <property type="match status" value="1"/>
</dbReference>
<sequence>MKHLLILLSIVVGSTASAASNNIDEQYDYLETPVSNQIADLADQDLDGVINARDLCKNTPAGAEIDNNGCETYYEATEKKQLKVLFANNSTEISPLFITQVRTMAEFLTAYPDTSIELQGFASKTGNAEHNLALSKQRATNVRKALISYGVSHTRIKTVGFGDTITAAEGNTDTTHALNRRVVATVVGFHGEVAKEWTIFTTIAK</sequence>
<dbReference type="CDD" id="cd07185">
    <property type="entry name" value="OmpA_C-like"/>
    <property type="match status" value="1"/>
</dbReference>
<keyword evidence="2 4" id="KW-0472">Membrane</keyword>
<dbReference type="InterPro" id="IPR036737">
    <property type="entry name" value="OmpA-like_sf"/>
</dbReference>
<evidence type="ECO:0000256" key="3">
    <source>
        <dbReference type="ARBA" id="ARBA00023237"/>
    </source>
</evidence>
<dbReference type="InterPro" id="IPR050330">
    <property type="entry name" value="Bact_OuterMem_StrucFunc"/>
</dbReference>
<dbReference type="PANTHER" id="PTHR30329:SF21">
    <property type="entry name" value="LIPOPROTEIN YIAD-RELATED"/>
    <property type="match status" value="1"/>
</dbReference>
<dbReference type="InterPro" id="IPR006665">
    <property type="entry name" value="OmpA-like"/>
</dbReference>
<dbReference type="PANTHER" id="PTHR30329">
    <property type="entry name" value="STATOR ELEMENT OF FLAGELLAR MOTOR COMPLEX"/>
    <property type="match status" value="1"/>
</dbReference>
<evidence type="ECO:0000256" key="5">
    <source>
        <dbReference type="SAM" id="SignalP"/>
    </source>
</evidence>
<gene>
    <name evidence="7" type="ORF">VTAP4600_A0768</name>
</gene>
<comment type="subcellular location">
    <subcellularLocation>
        <location evidence="1">Cell outer membrane</location>
    </subcellularLocation>
</comment>
<reference evidence="7 8" key="1">
    <citation type="submission" date="2017-10" db="EMBL/GenBank/DDBJ databases">
        <authorList>
            <person name="Banno H."/>
            <person name="Chua N.-H."/>
        </authorList>
    </citation>
    <scope>NUCLEOTIDE SEQUENCE [LARGE SCALE GENOMIC DNA]</scope>
    <source>
        <strain evidence="7">Vibrio tapetis CECT4600</strain>
    </source>
</reference>
<evidence type="ECO:0000313" key="8">
    <source>
        <dbReference type="Proteomes" id="UP000235828"/>
    </source>
</evidence>
<accession>A0A2N8ZA32</accession>
<dbReference type="GO" id="GO:0009279">
    <property type="term" value="C:cell outer membrane"/>
    <property type="evidence" value="ECO:0007669"/>
    <property type="project" value="UniProtKB-SubCell"/>
</dbReference>
<dbReference type="Gene3D" id="3.30.1330.60">
    <property type="entry name" value="OmpA-like domain"/>
    <property type="match status" value="1"/>
</dbReference>
<dbReference type="SUPFAM" id="SSF103647">
    <property type="entry name" value="TSP type-3 repeat"/>
    <property type="match status" value="1"/>
</dbReference>
<dbReference type="InterPro" id="IPR006664">
    <property type="entry name" value="OMP_bac"/>
</dbReference>
<keyword evidence="8" id="KW-1185">Reference proteome</keyword>
<dbReference type="SUPFAM" id="SSF103088">
    <property type="entry name" value="OmpA-like"/>
    <property type="match status" value="1"/>
</dbReference>
<evidence type="ECO:0000259" key="6">
    <source>
        <dbReference type="PROSITE" id="PS51123"/>
    </source>
</evidence>
<dbReference type="GO" id="GO:0005509">
    <property type="term" value="F:calcium ion binding"/>
    <property type="evidence" value="ECO:0007669"/>
    <property type="project" value="InterPro"/>
</dbReference>
<dbReference type="InterPro" id="IPR028974">
    <property type="entry name" value="TSP_type-3_rpt"/>
</dbReference>
<evidence type="ECO:0000256" key="4">
    <source>
        <dbReference type="PROSITE-ProRule" id="PRU00473"/>
    </source>
</evidence>
<evidence type="ECO:0000256" key="2">
    <source>
        <dbReference type="ARBA" id="ARBA00023136"/>
    </source>
</evidence>
<dbReference type="OrthoDB" id="9805832at2"/>
<dbReference type="Proteomes" id="UP000235828">
    <property type="component" value="Chromosome A"/>
</dbReference>
<name>A0A2N8ZA32_9VIBR</name>
<feature type="chain" id="PRO_5014621145" evidence="5">
    <location>
        <begin position="19"/>
        <end position="205"/>
    </location>
</feature>
<feature type="signal peptide" evidence="5">
    <location>
        <begin position="1"/>
        <end position="18"/>
    </location>
</feature>